<protein>
    <submittedName>
        <fullName evidence="1">Uncharacterized protein</fullName>
    </submittedName>
</protein>
<comment type="caution">
    <text evidence="1">The sequence shown here is derived from an EMBL/GenBank/DDBJ whole genome shotgun (WGS) entry which is preliminary data.</text>
</comment>
<sequence length="207" mass="22893">MGKEVEKIIADLRAVYRNKADDGPDFDARAGAWWWGQTDDEFAYAVGSADLVSSDPVAKHLYLFSRAGDLAGAQAIASVISWCHGTAAEAASTAGGPRGRPQVVLDRESRWWRQAGQDGAALAMWGEASWWGDAFREAIPGINKRCAKYRCGSQAYGRVREYVEREAKSLIDNFKHDLESVLVGRYDPGFRARWELRTGTTFAEVSI</sequence>
<reference evidence="1 2" key="1">
    <citation type="submission" date="2019-12" db="EMBL/GenBank/DDBJ databases">
        <authorList>
            <person name="Xu J."/>
        </authorList>
    </citation>
    <scope>NUCLEOTIDE SEQUENCE [LARGE SCALE GENOMIC DNA]</scope>
    <source>
        <strain evidence="1 2">HX-5-24</strain>
    </source>
</reference>
<evidence type="ECO:0000313" key="1">
    <source>
        <dbReference type="EMBL" id="MUV13569.1"/>
    </source>
</evidence>
<organism evidence="1 2">
    <name type="scientific">Noviluteimonas gilva</name>
    <dbReference type="NCBI Taxonomy" id="2682097"/>
    <lineage>
        <taxon>Bacteria</taxon>
        <taxon>Pseudomonadati</taxon>
        <taxon>Pseudomonadota</taxon>
        <taxon>Gammaproteobacteria</taxon>
        <taxon>Lysobacterales</taxon>
        <taxon>Lysobacteraceae</taxon>
        <taxon>Noviluteimonas</taxon>
    </lineage>
</organism>
<proteinExistence type="predicted"/>
<dbReference type="RefSeq" id="WP_156640753.1">
    <property type="nucleotide sequence ID" value="NZ_WOXT01000001.1"/>
</dbReference>
<evidence type="ECO:0000313" key="2">
    <source>
        <dbReference type="Proteomes" id="UP000479692"/>
    </source>
</evidence>
<gene>
    <name evidence="1" type="ORF">GN331_05030</name>
</gene>
<dbReference type="AlphaFoldDB" id="A0A7C9I4A9"/>
<keyword evidence="2" id="KW-1185">Reference proteome</keyword>
<accession>A0A7C9I4A9</accession>
<name>A0A7C9I4A9_9GAMM</name>
<dbReference type="EMBL" id="WOXT01000001">
    <property type="protein sequence ID" value="MUV13569.1"/>
    <property type="molecule type" value="Genomic_DNA"/>
</dbReference>
<dbReference type="Proteomes" id="UP000479692">
    <property type="component" value="Unassembled WGS sequence"/>
</dbReference>